<dbReference type="Gene3D" id="2.60.120.680">
    <property type="entry name" value="GOLD domain"/>
    <property type="match status" value="1"/>
</dbReference>
<dbReference type="PANTHER" id="PTHR23324:SF83">
    <property type="entry name" value="SEC14-LIKE PROTEIN 2"/>
    <property type="match status" value="1"/>
</dbReference>
<dbReference type="InterPro" id="IPR036273">
    <property type="entry name" value="CRAL/TRIO_N_dom_sf"/>
</dbReference>
<name>A0AAV2A0I1_9ARAC</name>
<dbReference type="Proteomes" id="UP001497382">
    <property type="component" value="Unassembled WGS sequence"/>
</dbReference>
<evidence type="ECO:0000313" key="4">
    <source>
        <dbReference type="EMBL" id="CAL1277445.1"/>
    </source>
</evidence>
<evidence type="ECO:0000259" key="3">
    <source>
        <dbReference type="PROSITE" id="PS50866"/>
    </source>
</evidence>
<evidence type="ECO:0008006" key="6">
    <source>
        <dbReference type="Google" id="ProtNLM"/>
    </source>
</evidence>
<dbReference type="Gene3D" id="3.40.525.10">
    <property type="entry name" value="CRAL-TRIO lipid binding domain"/>
    <property type="match status" value="1"/>
</dbReference>
<dbReference type="SUPFAM" id="SSF52087">
    <property type="entry name" value="CRAL/TRIO domain"/>
    <property type="match status" value="1"/>
</dbReference>
<feature type="domain" description="GOLD" evidence="3">
    <location>
        <begin position="367"/>
        <end position="486"/>
    </location>
</feature>
<proteinExistence type="predicted"/>
<dbReference type="CDD" id="cd00170">
    <property type="entry name" value="SEC14"/>
    <property type="match status" value="1"/>
</dbReference>
<dbReference type="EMBL" id="CAXIEN010000102">
    <property type="protein sequence ID" value="CAL1277445.1"/>
    <property type="molecule type" value="Genomic_DNA"/>
</dbReference>
<dbReference type="InterPro" id="IPR009038">
    <property type="entry name" value="GOLD_dom"/>
</dbReference>
<gene>
    <name evidence="4" type="ORF">LARSCL_LOCUS9226</name>
</gene>
<dbReference type="AlphaFoldDB" id="A0AAV2A0I1"/>
<feature type="region of interest" description="Disordered" evidence="1">
    <location>
        <begin position="415"/>
        <end position="435"/>
    </location>
</feature>
<organism evidence="4 5">
    <name type="scientific">Larinioides sclopetarius</name>
    <dbReference type="NCBI Taxonomy" id="280406"/>
    <lineage>
        <taxon>Eukaryota</taxon>
        <taxon>Metazoa</taxon>
        <taxon>Ecdysozoa</taxon>
        <taxon>Arthropoda</taxon>
        <taxon>Chelicerata</taxon>
        <taxon>Arachnida</taxon>
        <taxon>Araneae</taxon>
        <taxon>Araneomorphae</taxon>
        <taxon>Entelegynae</taxon>
        <taxon>Araneoidea</taxon>
        <taxon>Araneidae</taxon>
        <taxon>Larinioides</taxon>
    </lineage>
</organism>
<keyword evidence="5" id="KW-1185">Reference proteome</keyword>
<evidence type="ECO:0000256" key="1">
    <source>
        <dbReference type="SAM" id="MobiDB-lite"/>
    </source>
</evidence>
<evidence type="ECO:0000313" key="5">
    <source>
        <dbReference type="Proteomes" id="UP001497382"/>
    </source>
</evidence>
<protein>
    <recommendedName>
        <fullName evidence="6">CRAL-TRIO domain-containing protein</fullName>
    </recommendedName>
</protein>
<dbReference type="PROSITE" id="PS50866">
    <property type="entry name" value="GOLD"/>
    <property type="match status" value="1"/>
</dbReference>
<sequence length="513" mass="58374">MKSASWLPNHHGVIVNTSGRYPHRGNTWVFRRQRSPSNFSISWVTKSFFNGLSIELTNSVHLGFPLQSTRLPPRKTGRKKVTNPTPKIDAKQLVDEEEQAKLAELKENLAGNIPSRYDDSDLMAFLRARSLNAKEAEKLMKVDFNLRKFLQMDEFLKNENHPQILLNKKHSVSGIIGFDNEGTLVRVINIGYSDIKGFLNVLSTMENFKLFLWYIHRDLLLQKVENMKTGNKKNQIAYILNMEHLSMSKFMDKTIVEAGLMALKLLQDHYHDVVKVVYVVNAPSFFSSAFKLFKPVIKEALHQSIKVLDSNWKEELVKHIDADILPVYLGGNRVDCTGDPECGEFIGFGGTIDDDYYPADFLDPADPEVVSANVPSGSSLFFRYNVPEVESIIRWHIQSKDNDIGIGVFLDTTEGNETAAPEGKQKKKKDEDVSKMEPLTPPIRLQCHLCPEIGETVSWFKGCVVLQLDNTYSWMSAKEVMMKIVVEKPRKGEVNNKKVSELKTKSQQKPIRK</sequence>
<dbReference type="InterPro" id="IPR001251">
    <property type="entry name" value="CRAL-TRIO_dom"/>
</dbReference>
<comment type="caution">
    <text evidence="4">The sequence shown here is derived from an EMBL/GenBank/DDBJ whole genome shotgun (WGS) entry which is preliminary data.</text>
</comment>
<dbReference type="PANTHER" id="PTHR23324">
    <property type="entry name" value="SEC14 RELATED PROTEIN"/>
    <property type="match status" value="1"/>
</dbReference>
<dbReference type="InterPro" id="IPR036598">
    <property type="entry name" value="GOLD_dom_sf"/>
</dbReference>
<reference evidence="4 5" key="1">
    <citation type="submission" date="2024-04" db="EMBL/GenBank/DDBJ databases">
        <authorList>
            <person name="Rising A."/>
            <person name="Reimegard J."/>
            <person name="Sonavane S."/>
            <person name="Akerstrom W."/>
            <person name="Nylinder S."/>
            <person name="Hedman E."/>
            <person name="Kallberg Y."/>
        </authorList>
    </citation>
    <scope>NUCLEOTIDE SEQUENCE [LARGE SCALE GENOMIC DNA]</scope>
</reference>
<dbReference type="InterPro" id="IPR036865">
    <property type="entry name" value="CRAL-TRIO_dom_sf"/>
</dbReference>
<dbReference type="InterPro" id="IPR051064">
    <property type="entry name" value="SEC14/CRAL-TRIO_domain"/>
</dbReference>
<dbReference type="GO" id="GO:0005737">
    <property type="term" value="C:cytoplasm"/>
    <property type="evidence" value="ECO:0007669"/>
    <property type="project" value="TreeGrafter"/>
</dbReference>
<dbReference type="PROSITE" id="PS50191">
    <property type="entry name" value="CRAL_TRIO"/>
    <property type="match status" value="1"/>
</dbReference>
<evidence type="ECO:0000259" key="2">
    <source>
        <dbReference type="PROSITE" id="PS50191"/>
    </source>
</evidence>
<dbReference type="SUPFAM" id="SSF101576">
    <property type="entry name" value="Supernatant protein factor (SPF), C-terminal domain"/>
    <property type="match status" value="1"/>
</dbReference>
<dbReference type="SMART" id="SM00516">
    <property type="entry name" value="SEC14"/>
    <property type="match status" value="1"/>
</dbReference>
<dbReference type="SUPFAM" id="SSF46938">
    <property type="entry name" value="CRAL/TRIO N-terminal domain"/>
    <property type="match status" value="1"/>
</dbReference>
<dbReference type="Pfam" id="PF00650">
    <property type="entry name" value="CRAL_TRIO"/>
    <property type="match status" value="1"/>
</dbReference>
<accession>A0AAV2A0I1</accession>
<feature type="domain" description="CRAL-TRIO" evidence="2">
    <location>
        <begin position="163"/>
        <end position="337"/>
    </location>
</feature>